<sequence length="280" mass="30800">MKCPETGGPLEVEDFANDREHSSCSLYIRRVRCACPVGTLCETIKKAGGPFFCTCTSPTQSRRSPAAATDAIPKIHTTFVEDGTQFPPFRPQVSSHRARAPFQTPSYSSVPERLHVNFEQSLTLAQALDARFGRETGPVGIDALLASDEIQAAYSTEEAQRDVVVAYLRRAVLGGRGGVTSGRNGGSRGRPGERAYDGRGMYRDESSRMRGPPMREERMRRGSFDRPSRSPPRHHGDGRSPSRGPPRVPDRDLPVDPRQVSTSSRDLDNVHTGHKSRAEL</sequence>
<dbReference type="Proteomes" id="UP001163321">
    <property type="component" value="Chromosome 5"/>
</dbReference>
<name>A0ACC0VY49_9STRA</name>
<accession>A0ACC0VY49</accession>
<evidence type="ECO:0000313" key="2">
    <source>
        <dbReference type="Proteomes" id="UP001163321"/>
    </source>
</evidence>
<gene>
    <name evidence="1" type="ORF">PsorP6_009788</name>
</gene>
<keyword evidence="2" id="KW-1185">Reference proteome</keyword>
<evidence type="ECO:0000313" key="1">
    <source>
        <dbReference type="EMBL" id="KAI9911394.1"/>
    </source>
</evidence>
<reference evidence="1 2" key="1">
    <citation type="journal article" date="2022" name="bioRxiv">
        <title>The genome of the oomycete Peronosclerospora sorghi, a cosmopolitan pathogen of maize and sorghum, is inflated with dispersed pseudogenes.</title>
        <authorList>
            <person name="Fletcher K."/>
            <person name="Martin F."/>
            <person name="Isakeit T."/>
            <person name="Cavanaugh K."/>
            <person name="Magill C."/>
            <person name="Michelmore R."/>
        </authorList>
    </citation>
    <scope>NUCLEOTIDE SEQUENCE [LARGE SCALE GENOMIC DNA]</scope>
    <source>
        <strain evidence="1">P6</strain>
    </source>
</reference>
<organism evidence="1 2">
    <name type="scientific">Peronosclerospora sorghi</name>
    <dbReference type="NCBI Taxonomy" id="230839"/>
    <lineage>
        <taxon>Eukaryota</taxon>
        <taxon>Sar</taxon>
        <taxon>Stramenopiles</taxon>
        <taxon>Oomycota</taxon>
        <taxon>Peronosporomycetes</taxon>
        <taxon>Peronosporales</taxon>
        <taxon>Peronosporaceae</taxon>
        <taxon>Peronosclerospora</taxon>
    </lineage>
</organism>
<proteinExistence type="predicted"/>
<dbReference type="EMBL" id="CM047584">
    <property type="protein sequence ID" value="KAI9911394.1"/>
    <property type="molecule type" value="Genomic_DNA"/>
</dbReference>
<comment type="caution">
    <text evidence="1">The sequence shown here is derived from an EMBL/GenBank/DDBJ whole genome shotgun (WGS) entry which is preliminary data.</text>
</comment>
<protein>
    <submittedName>
        <fullName evidence="1">Uncharacterized protein</fullName>
    </submittedName>
</protein>